<dbReference type="OrthoDB" id="10268090at2759"/>
<comment type="caution">
    <text evidence="3">The sequence shown here is derived from an EMBL/GenBank/DDBJ whole genome shotgun (WGS) entry which is preliminary data.</text>
</comment>
<dbReference type="PANTHER" id="PTHR12286:SF5">
    <property type="entry name" value="SACCHAROPINE DEHYDROGENASE-LIKE OXIDOREDUCTASE"/>
    <property type="match status" value="1"/>
</dbReference>
<dbReference type="SUPFAM" id="SSF51735">
    <property type="entry name" value="NAD(P)-binding Rossmann-fold domains"/>
    <property type="match status" value="1"/>
</dbReference>
<dbReference type="PANTHER" id="PTHR12286">
    <property type="entry name" value="SACCHAROPINE DEHYDROGENASE-LIKE OXIDOREDUCTASE"/>
    <property type="match status" value="1"/>
</dbReference>
<proteinExistence type="inferred from homology"/>
<reference evidence="3 4" key="1">
    <citation type="journal article" date="2017" name="PLoS Biol.">
        <title>The sea cucumber genome provides insights into morphological evolution and visceral regeneration.</title>
        <authorList>
            <person name="Zhang X."/>
            <person name="Sun L."/>
            <person name="Yuan J."/>
            <person name="Sun Y."/>
            <person name="Gao Y."/>
            <person name="Zhang L."/>
            <person name="Li S."/>
            <person name="Dai H."/>
            <person name="Hamel J.F."/>
            <person name="Liu C."/>
            <person name="Yu Y."/>
            <person name="Liu S."/>
            <person name="Lin W."/>
            <person name="Guo K."/>
            <person name="Jin S."/>
            <person name="Xu P."/>
            <person name="Storey K.B."/>
            <person name="Huan P."/>
            <person name="Zhang T."/>
            <person name="Zhou Y."/>
            <person name="Zhang J."/>
            <person name="Lin C."/>
            <person name="Li X."/>
            <person name="Xing L."/>
            <person name="Huo D."/>
            <person name="Sun M."/>
            <person name="Wang L."/>
            <person name="Mercier A."/>
            <person name="Li F."/>
            <person name="Yang H."/>
            <person name="Xiang J."/>
        </authorList>
    </citation>
    <scope>NUCLEOTIDE SEQUENCE [LARGE SCALE GENOMIC DNA]</scope>
    <source>
        <strain evidence="3">Shaxun</strain>
        <tissue evidence="3">Muscle</tissue>
    </source>
</reference>
<dbReference type="AlphaFoldDB" id="A0A2G8LQH4"/>
<dbReference type="GO" id="GO:0005886">
    <property type="term" value="C:plasma membrane"/>
    <property type="evidence" value="ECO:0007669"/>
    <property type="project" value="TreeGrafter"/>
</dbReference>
<dbReference type="Proteomes" id="UP000230750">
    <property type="component" value="Unassembled WGS sequence"/>
</dbReference>
<dbReference type="GO" id="GO:0009247">
    <property type="term" value="P:glycolipid biosynthetic process"/>
    <property type="evidence" value="ECO:0007669"/>
    <property type="project" value="TreeGrafter"/>
</dbReference>
<dbReference type="Pfam" id="PF03435">
    <property type="entry name" value="Sacchrp_dh_NADP"/>
    <property type="match status" value="1"/>
</dbReference>
<dbReference type="GO" id="GO:0005739">
    <property type="term" value="C:mitochondrion"/>
    <property type="evidence" value="ECO:0007669"/>
    <property type="project" value="TreeGrafter"/>
</dbReference>
<accession>A0A2G8LQH4</accession>
<dbReference type="Gene3D" id="3.40.50.720">
    <property type="entry name" value="NAD(P)-binding Rossmann-like Domain"/>
    <property type="match status" value="1"/>
</dbReference>
<name>A0A2G8LQH4_STIJA</name>
<protein>
    <submittedName>
        <fullName evidence="3">Putative saccharopine dehydrogenase-like oxidoreductase-like</fullName>
    </submittedName>
</protein>
<evidence type="ECO:0000313" key="4">
    <source>
        <dbReference type="Proteomes" id="UP000230750"/>
    </source>
</evidence>
<sequence>MKNKEGLDLSSVEFLPADVKDDLSLTSMCQSTKLVLNCVGPYRFFGEAVVKACVENGSHHIDISGEPWFLESMEVKYNQQASEAGVYVVGACGFDSIPAEFGVQFTREKFPGILNSLESYLSLNTGPKGGAVNFGTWHSAIYGFANAKELVALRKENKKEPLPKYTPKLSKGADASVVRRSQGFSIETKKKGQCINGDLRGTCKYSCVRRFVAAPYGKSPGGHMVVVHYGPPGEIG</sequence>
<dbReference type="InterPro" id="IPR036291">
    <property type="entry name" value="NAD(P)-bd_dom_sf"/>
</dbReference>
<dbReference type="GO" id="GO:0005811">
    <property type="term" value="C:lipid droplet"/>
    <property type="evidence" value="ECO:0007669"/>
    <property type="project" value="TreeGrafter"/>
</dbReference>
<evidence type="ECO:0000259" key="2">
    <source>
        <dbReference type="Pfam" id="PF03435"/>
    </source>
</evidence>
<dbReference type="InterPro" id="IPR051276">
    <property type="entry name" value="Saccharopine_DH-like_oxidrdct"/>
</dbReference>
<feature type="domain" description="Saccharopine dehydrogenase NADP binding" evidence="2">
    <location>
        <begin position="11"/>
        <end position="89"/>
    </location>
</feature>
<keyword evidence="4" id="KW-1185">Reference proteome</keyword>
<dbReference type="InterPro" id="IPR005097">
    <property type="entry name" value="Sacchrp_dh_NADP-bd"/>
</dbReference>
<evidence type="ECO:0000256" key="1">
    <source>
        <dbReference type="ARBA" id="ARBA00038048"/>
    </source>
</evidence>
<gene>
    <name evidence="3" type="ORF">BSL78_00582</name>
</gene>
<dbReference type="EMBL" id="MRZV01000011">
    <property type="protein sequence ID" value="PIK62485.1"/>
    <property type="molecule type" value="Genomic_DNA"/>
</dbReference>
<evidence type="ECO:0000313" key="3">
    <source>
        <dbReference type="EMBL" id="PIK62485.1"/>
    </source>
</evidence>
<comment type="similarity">
    <text evidence="1">Belongs to the saccharopine dehydrogenase family.</text>
</comment>
<organism evidence="3 4">
    <name type="scientific">Stichopus japonicus</name>
    <name type="common">Sea cucumber</name>
    <dbReference type="NCBI Taxonomy" id="307972"/>
    <lineage>
        <taxon>Eukaryota</taxon>
        <taxon>Metazoa</taxon>
        <taxon>Echinodermata</taxon>
        <taxon>Eleutherozoa</taxon>
        <taxon>Echinozoa</taxon>
        <taxon>Holothuroidea</taxon>
        <taxon>Aspidochirotacea</taxon>
        <taxon>Aspidochirotida</taxon>
        <taxon>Stichopodidae</taxon>
        <taxon>Apostichopus</taxon>
    </lineage>
</organism>